<dbReference type="RefSeq" id="WP_210665462.1">
    <property type="nucleotide sequence ID" value="NZ_JAGFBV010000005.1"/>
</dbReference>
<sequence>MTATKPKLYTGTGSAIDNYNKPQQQLKNIVQSNAANWGLFDNKNRQHRTILSQLRTLQWVVPNDKWGEVPDINRLSEFLKSDKSPVNKPLKKMEEKELSKIISCFESMTTKKYK</sequence>
<keyword evidence="2" id="KW-1185">Reference proteome</keyword>
<protein>
    <submittedName>
        <fullName evidence="1">Uncharacterized protein</fullName>
    </submittedName>
</protein>
<name>A0A940X7L3_9FLAO</name>
<proteinExistence type="predicted"/>
<organism evidence="1 2">
    <name type="scientific">Flavobacterium geliluteum</name>
    <dbReference type="NCBI Taxonomy" id="2816120"/>
    <lineage>
        <taxon>Bacteria</taxon>
        <taxon>Pseudomonadati</taxon>
        <taxon>Bacteroidota</taxon>
        <taxon>Flavobacteriia</taxon>
        <taxon>Flavobacteriales</taxon>
        <taxon>Flavobacteriaceae</taxon>
        <taxon>Flavobacterium</taxon>
    </lineage>
</organism>
<accession>A0A940X7L3</accession>
<evidence type="ECO:0000313" key="1">
    <source>
        <dbReference type="EMBL" id="MBP4137431.1"/>
    </source>
</evidence>
<dbReference type="AlphaFoldDB" id="A0A940X7L3"/>
<reference evidence="1 2" key="1">
    <citation type="submission" date="2021-03" db="EMBL/GenBank/DDBJ databases">
        <title>Flavobacterium Flabelliformis Sp. Nov. And Flavobacterium Geliluteum Sp. Nov., Two Novel Multidrug Resistant Psychrophilic Species Isolated From Antarctica.</title>
        <authorList>
            <person name="Kralova S."/>
            <person name="Busse H.J."/>
            <person name="Bezdicek M."/>
            <person name="Nykrynova M."/>
            <person name="Kroupova E."/>
            <person name="Krsek D."/>
            <person name="Sedlacek I."/>
        </authorList>
    </citation>
    <scope>NUCLEOTIDE SEQUENCE [LARGE SCALE GENOMIC DNA]</scope>
    <source>
        <strain evidence="1 2">P7388</strain>
    </source>
</reference>
<dbReference type="Proteomes" id="UP000675047">
    <property type="component" value="Unassembled WGS sequence"/>
</dbReference>
<comment type="caution">
    <text evidence="1">The sequence shown here is derived from an EMBL/GenBank/DDBJ whole genome shotgun (WGS) entry which is preliminary data.</text>
</comment>
<evidence type="ECO:0000313" key="2">
    <source>
        <dbReference type="Proteomes" id="UP000675047"/>
    </source>
</evidence>
<dbReference type="EMBL" id="JAGFBV010000005">
    <property type="protein sequence ID" value="MBP4137431.1"/>
    <property type="molecule type" value="Genomic_DNA"/>
</dbReference>
<gene>
    <name evidence="1" type="ORF">J3495_04970</name>
</gene>